<feature type="transmembrane region" description="Helical" evidence="1">
    <location>
        <begin position="291"/>
        <end position="313"/>
    </location>
</feature>
<evidence type="ECO:0000256" key="1">
    <source>
        <dbReference type="SAM" id="Phobius"/>
    </source>
</evidence>
<evidence type="ECO:0000256" key="2">
    <source>
        <dbReference type="SAM" id="SignalP"/>
    </source>
</evidence>
<keyword evidence="4" id="KW-1185">Reference proteome</keyword>
<dbReference type="GeneID" id="63849794"/>
<keyword evidence="1" id="KW-1133">Transmembrane helix</keyword>
<name>A0A9P4GTB4_9PLEO</name>
<dbReference type="AlphaFoldDB" id="A0A9P4GTB4"/>
<dbReference type="OrthoDB" id="3009728at2759"/>
<feature type="chain" id="PRO_5040113237" description="MFS general substrate transporter" evidence="2">
    <location>
        <begin position="19"/>
        <end position="359"/>
    </location>
</feature>
<dbReference type="RefSeq" id="XP_040793707.1">
    <property type="nucleotide sequence ID" value="XM_040932543.1"/>
</dbReference>
<keyword evidence="1" id="KW-0812">Transmembrane</keyword>
<feature type="transmembrane region" description="Helical" evidence="1">
    <location>
        <begin position="214"/>
        <end position="233"/>
    </location>
</feature>
<proteinExistence type="predicted"/>
<gene>
    <name evidence="3" type="ORF">K460DRAFT_361901</name>
</gene>
<comment type="caution">
    <text evidence="3">The sequence shown here is derived from an EMBL/GenBank/DDBJ whole genome shotgun (WGS) entry which is preliminary data.</text>
</comment>
<feature type="signal peptide" evidence="2">
    <location>
        <begin position="1"/>
        <end position="18"/>
    </location>
</feature>
<sequence length="359" mass="40413">MASFTHLFIIPFITPVFAYNNGQFKHFYAGGSWNTVLTDLLHHDCKDEYAELTARPEKGGWILVSCILDNFTEIRKTEMAIVSVVLGLLPMALQFVGPRVADVAVLGMRRPVLAVLISLGSTCATLQSDYTGLEAVSRRGEDNQNRANDVLWPEVLIDAPVWAKALISIFEYGLVGTAAANSLIQGYQLSFWAISFISMIMGSFGNTAEAFSPLLWVFIPIPIQALGVYVLYLGRPSGRPQPKPESARQLHPCYRAWRRVRDWAVREMTPCAFKKGETVTRTEAVKKNKRYWLLFLNWAIKFLVWVQVIYGTIVLSSVLFLSLFTAMEVVGRFLAGAIVCRFVLEFEMYGLQEVSKLHR</sequence>
<keyword evidence="2" id="KW-0732">Signal</keyword>
<dbReference type="Proteomes" id="UP000800039">
    <property type="component" value="Unassembled WGS sequence"/>
</dbReference>
<reference evidence="3" key="1">
    <citation type="submission" date="2020-01" db="EMBL/GenBank/DDBJ databases">
        <authorList>
            <consortium name="DOE Joint Genome Institute"/>
            <person name="Haridas S."/>
            <person name="Albert R."/>
            <person name="Binder M."/>
            <person name="Bloem J."/>
            <person name="Labutti K."/>
            <person name="Salamov A."/>
            <person name="Andreopoulos B."/>
            <person name="Baker S.E."/>
            <person name="Barry K."/>
            <person name="Bills G."/>
            <person name="Bluhm B.H."/>
            <person name="Cannon C."/>
            <person name="Castanera R."/>
            <person name="Culley D.E."/>
            <person name="Daum C."/>
            <person name="Ezra D."/>
            <person name="Gonzalez J.B."/>
            <person name="Henrissat B."/>
            <person name="Kuo A."/>
            <person name="Liang C."/>
            <person name="Lipzen A."/>
            <person name="Lutzoni F."/>
            <person name="Magnuson J."/>
            <person name="Mondo S."/>
            <person name="Nolan M."/>
            <person name="Ohm R."/>
            <person name="Pangilinan J."/>
            <person name="Park H.-J."/>
            <person name="Ramirez L."/>
            <person name="Alfaro M."/>
            <person name="Sun H."/>
            <person name="Tritt A."/>
            <person name="Yoshinaga Y."/>
            <person name="Zwiers L.-H."/>
            <person name="Turgeon B.G."/>
            <person name="Goodwin S.B."/>
            <person name="Spatafora J.W."/>
            <person name="Crous P.W."/>
            <person name="Grigoriev I.V."/>
        </authorList>
    </citation>
    <scope>NUCLEOTIDE SEQUENCE</scope>
    <source>
        <strain evidence="3">CBS 394.84</strain>
    </source>
</reference>
<feature type="transmembrane region" description="Helical" evidence="1">
    <location>
        <begin position="319"/>
        <end position="344"/>
    </location>
</feature>
<protein>
    <recommendedName>
        <fullName evidence="5">MFS general substrate transporter</fullName>
    </recommendedName>
</protein>
<dbReference type="EMBL" id="ML976614">
    <property type="protein sequence ID" value="KAF1851144.1"/>
    <property type="molecule type" value="Genomic_DNA"/>
</dbReference>
<accession>A0A9P4GTB4</accession>
<evidence type="ECO:0000313" key="3">
    <source>
        <dbReference type="EMBL" id="KAF1851144.1"/>
    </source>
</evidence>
<organism evidence="3 4">
    <name type="scientific">Cucurbitaria berberidis CBS 394.84</name>
    <dbReference type="NCBI Taxonomy" id="1168544"/>
    <lineage>
        <taxon>Eukaryota</taxon>
        <taxon>Fungi</taxon>
        <taxon>Dikarya</taxon>
        <taxon>Ascomycota</taxon>
        <taxon>Pezizomycotina</taxon>
        <taxon>Dothideomycetes</taxon>
        <taxon>Pleosporomycetidae</taxon>
        <taxon>Pleosporales</taxon>
        <taxon>Pleosporineae</taxon>
        <taxon>Cucurbitariaceae</taxon>
        <taxon>Cucurbitaria</taxon>
    </lineage>
</organism>
<keyword evidence="1" id="KW-0472">Membrane</keyword>
<evidence type="ECO:0000313" key="4">
    <source>
        <dbReference type="Proteomes" id="UP000800039"/>
    </source>
</evidence>
<evidence type="ECO:0008006" key="5">
    <source>
        <dbReference type="Google" id="ProtNLM"/>
    </source>
</evidence>